<gene>
    <name evidence="2" type="ORF">NDU88_007436</name>
</gene>
<comment type="caution">
    <text evidence="2">The sequence shown here is derived from an EMBL/GenBank/DDBJ whole genome shotgun (WGS) entry which is preliminary data.</text>
</comment>
<reference evidence="2" key="1">
    <citation type="journal article" date="2022" name="bioRxiv">
        <title>Sequencing and chromosome-scale assembly of the giantPleurodeles waltlgenome.</title>
        <authorList>
            <person name="Brown T."/>
            <person name="Elewa A."/>
            <person name="Iarovenko S."/>
            <person name="Subramanian E."/>
            <person name="Araus A.J."/>
            <person name="Petzold A."/>
            <person name="Susuki M."/>
            <person name="Suzuki K.-i.T."/>
            <person name="Hayashi T."/>
            <person name="Toyoda A."/>
            <person name="Oliveira C."/>
            <person name="Osipova E."/>
            <person name="Leigh N.D."/>
            <person name="Simon A."/>
            <person name="Yun M.H."/>
        </authorList>
    </citation>
    <scope>NUCLEOTIDE SEQUENCE</scope>
    <source>
        <strain evidence="2">20211129_DDA</strain>
        <tissue evidence="2">Liver</tissue>
    </source>
</reference>
<keyword evidence="3" id="KW-1185">Reference proteome</keyword>
<organism evidence="2 3">
    <name type="scientific">Pleurodeles waltl</name>
    <name type="common">Iberian ribbed newt</name>
    <dbReference type="NCBI Taxonomy" id="8319"/>
    <lineage>
        <taxon>Eukaryota</taxon>
        <taxon>Metazoa</taxon>
        <taxon>Chordata</taxon>
        <taxon>Craniata</taxon>
        <taxon>Vertebrata</taxon>
        <taxon>Euteleostomi</taxon>
        <taxon>Amphibia</taxon>
        <taxon>Batrachia</taxon>
        <taxon>Caudata</taxon>
        <taxon>Salamandroidea</taxon>
        <taxon>Salamandridae</taxon>
        <taxon>Pleurodelinae</taxon>
        <taxon>Pleurodeles</taxon>
    </lineage>
</organism>
<accession>A0AAV7RUT7</accession>
<evidence type="ECO:0000256" key="1">
    <source>
        <dbReference type="SAM" id="MobiDB-lite"/>
    </source>
</evidence>
<sequence>MTLLRHQRKRSGDAVQNRNASPVRRALRNALTGWGELPNRTRDGARAAQYETNGNTGGVEKAQNRNVCNAVCLYREPAHVFDKRHAEVIKLAK</sequence>
<protein>
    <submittedName>
        <fullName evidence="2">Uncharacterized protein</fullName>
    </submittedName>
</protein>
<name>A0AAV7RUT7_PLEWA</name>
<evidence type="ECO:0000313" key="2">
    <source>
        <dbReference type="EMBL" id="KAJ1154693.1"/>
    </source>
</evidence>
<dbReference type="AlphaFoldDB" id="A0AAV7RUT7"/>
<evidence type="ECO:0000313" key="3">
    <source>
        <dbReference type="Proteomes" id="UP001066276"/>
    </source>
</evidence>
<feature type="region of interest" description="Disordered" evidence="1">
    <location>
        <begin position="1"/>
        <end position="24"/>
    </location>
</feature>
<dbReference type="EMBL" id="JANPWB010000009">
    <property type="protein sequence ID" value="KAJ1154693.1"/>
    <property type="molecule type" value="Genomic_DNA"/>
</dbReference>
<proteinExistence type="predicted"/>
<dbReference type="Proteomes" id="UP001066276">
    <property type="component" value="Chromosome 5"/>
</dbReference>